<gene>
    <name evidence="1" type="ORF">JZ751_010601</name>
</gene>
<proteinExistence type="predicted"/>
<protein>
    <submittedName>
        <fullName evidence="1">Uncharacterized protein</fullName>
    </submittedName>
</protein>
<dbReference type="OrthoDB" id="5984008at2759"/>
<organism evidence="1 2">
    <name type="scientific">Albula glossodonta</name>
    <name type="common">roundjaw bonefish</name>
    <dbReference type="NCBI Taxonomy" id="121402"/>
    <lineage>
        <taxon>Eukaryota</taxon>
        <taxon>Metazoa</taxon>
        <taxon>Chordata</taxon>
        <taxon>Craniata</taxon>
        <taxon>Vertebrata</taxon>
        <taxon>Euteleostomi</taxon>
        <taxon>Actinopterygii</taxon>
        <taxon>Neopterygii</taxon>
        <taxon>Teleostei</taxon>
        <taxon>Albuliformes</taxon>
        <taxon>Albulidae</taxon>
        <taxon>Albula</taxon>
    </lineage>
</organism>
<comment type="caution">
    <text evidence="1">The sequence shown here is derived from an EMBL/GenBank/DDBJ whole genome shotgun (WGS) entry which is preliminary data.</text>
</comment>
<evidence type="ECO:0000313" key="2">
    <source>
        <dbReference type="Proteomes" id="UP000824540"/>
    </source>
</evidence>
<dbReference type="EMBL" id="JAFBMS010000181">
    <property type="protein sequence ID" value="KAG9333732.1"/>
    <property type="molecule type" value="Genomic_DNA"/>
</dbReference>
<name>A0A8T2N7Q7_9TELE</name>
<reference evidence="1" key="1">
    <citation type="thesis" date="2021" institute="BYU ScholarsArchive" country="Provo, UT, USA">
        <title>Applications of and Algorithms for Genome Assembly and Genomic Analyses with an Emphasis on Marine Teleosts.</title>
        <authorList>
            <person name="Pickett B.D."/>
        </authorList>
    </citation>
    <scope>NUCLEOTIDE SEQUENCE</scope>
    <source>
        <strain evidence="1">HI-2016</strain>
    </source>
</reference>
<dbReference type="AlphaFoldDB" id="A0A8T2N7Q7"/>
<accession>A0A8T2N7Q7</accession>
<evidence type="ECO:0000313" key="1">
    <source>
        <dbReference type="EMBL" id="KAG9333732.1"/>
    </source>
</evidence>
<dbReference type="Proteomes" id="UP000824540">
    <property type="component" value="Unassembled WGS sequence"/>
</dbReference>
<sequence length="254" mass="27902">MELELKEEEEEEGSGCRCVQTATGLFASCLVLQAWQKPGNGLAWAGVLHIMRTQECVSDFDTGAPRGTGDGRSMILEDGERAYVFARHLVAVGKWSASGGLNITEIPKRKGMNITDSLSNRSLIITTILVSHTPTPTPTSTPPHTPCSHPPVPLEHFGEVERGSGGQGPAHQTPELLLEATGKHKANKVWILQLEGFELYRELRLERPEKLASLDKHNSTLYLFWWSSMLDADTLCWSVPVPMAIKHNIPGTIS</sequence>
<dbReference type="PROSITE" id="PS51257">
    <property type="entry name" value="PROKAR_LIPOPROTEIN"/>
    <property type="match status" value="1"/>
</dbReference>
<keyword evidence="2" id="KW-1185">Reference proteome</keyword>